<dbReference type="STRING" id="40149.A0A0E0EXE6"/>
<reference evidence="2" key="2">
    <citation type="submission" date="2018-05" db="EMBL/GenBank/DDBJ databases">
        <title>OmerRS3 (Oryza meridionalis Reference Sequence Version 3).</title>
        <authorList>
            <person name="Zhang J."/>
            <person name="Kudrna D."/>
            <person name="Lee S."/>
            <person name="Talag J."/>
            <person name="Welchert J."/>
            <person name="Wing R.A."/>
        </authorList>
    </citation>
    <scope>NUCLEOTIDE SEQUENCE [LARGE SCALE GENOMIC DNA]</scope>
    <source>
        <strain evidence="2">cv. OR44</strain>
    </source>
</reference>
<dbReference type="PROSITE" id="PS50181">
    <property type="entry name" value="FBOX"/>
    <property type="match status" value="1"/>
</dbReference>
<dbReference type="HOGENOM" id="CLU_038874_0_0_1"/>
<dbReference type="InterPro" id="IPR001810">
    <property type="entry name" value="F-box_dom"/>
</dbReference>
<evidence type="ECO:0000313" key="3">
    <source>
        <dbReference type="Proteomes" id="UP000008021"/>
    </source>
</evidence>
<dbReference type="AlphaFoldDB" id="A0A0E0EXE6"/>
<dbReference type="Gramene" id="OMERI10G06160.1">
    <property type="protein sequence ID" value="OMERI10G06160.1"/>
    <property type="gene ID" value="OMERI10G06160"/>
</dbReference>
<proteinExistence type="predicted"/>
<sequence length="429" mass="48716">MEPGAASRAYLPDDLVADILTRLPARSFCRFCAVCRSWRALATERQFVLAHAARDRAAAVPMNHHHRKVHPPFSPSPLGGGEPTVMLAFVMVCHRNEPDRSFYLESREDGACKLLGCWDGMMCIDVRRDSPACRDGIVVVNPISMAYAVVRNPMPDGGEFIAGYAHPDTFAFHLMYCCHNHGKVIFQVIKAGDSQWRKIAADRLAAVRDTISGIDFDKQGISSVALHGGLHWQLRTNSGQWVMLVYDMVTEKFRSVAVLQCATTWVRGLSVLSGRLCSIVIPESMTAEIWVLEDYHEHRSWHCIREIDMAASAERMNLENFWKSDLRMFLKVDVKQGIEHEVQEIIIHHGNKIISQPCSVYESRRNAAAYNVRHNFWYKSTMCSNGESIMYKESIVPYQMSFGMKSQFCERKRGTSQFSEGQHVYHLPL</sequence>
<dbReference type="PANTHER" id="PTHR31672">
    <property type="entry name" value="BNACNNG10540D PROTEIN"/>
    <property type="match status" value="1"/>
</dbReference>
<evidence type="ECO:0000259" key="1">
    <source>
        <dbReference type="PROSITE" id="PS50181"/>
    </source>
</evidence>
<dbReference type="SMART" id="SM00256">
    <property type="entry name" value="FBOX"/>
    <property type="match status" value="1"/>
</dbReference>
<dbReference type="Pfam" id="PF07734">
    <property type="entry name" value="FBA_1"/>
    <property type="match status" value="1"/>
</dbReference>
<dbReference type="NCBIfam" id="TIGR01640">
    <property type="entry name" value="F_box_assoc_1"/>
    <property type="match status" value="1"/>
</dbReference>
<protein>
    <recommendedName>
        <fullName evidence="1">F-box domain-containing protein</fullName>
    </recommendedName>
</protein>
<dbReference type="Gene3D" id="1.20.1280.50">
    <property type="match status" value="1"/>
</dbReference>
<reference evidence="2" key="1">
    <citation type="submission" date="2015-04" db="UniProtKB">
        <authorList>
            <consortium name="EnsemblPlants"/>
        </authorList>
    </citation>
    <scope>IDENTIFICATION</scope>
</reference>
<name>A0A0E0EXE6_9ORYZ</name>
<evidence type="ECO:0000313" key="2">
    <source>
        <dbReference type="EnsemblPlants" id="OMERI10G06160.1"/>
    </source>
</evidence>
<dbReference type="InterPro" id="IPR006527">
    <property type="entry name" value="F-box-assoc_dom_typ1"/>
</dbReference>
<dbReference type="EnsemblPlants" id="OMERI10G06160.1">
    <property type="protein sequence ID" value="OMERI10G06160.1"/>
    <property type="gene ID" value="OMERI10G06160"/>
</dbReference>
<dbReference type="InterPro" id="IPR017451">
    <property type="entry name" value="F-box-assoc_interact_dom"/>
</dbReference>
<accession>A0A0E0EXE6</accession>
<dbReference type="CDD" id="cd22157">
    <property type="entry name" value="F-box_AtFBW1-like"/>
    <property type="match status" value="1"/>
</dbReference>
<dbReference type="InterPro" id="IPR050796">
    <property type="entry name" value="SCF_F-box_component"/>
</dbReference>
<organism evidence="2">
    <name type="scientific">Oryza meridionalis</name>
    <dbReference type="NCBI Taxonomy" id="40149"/>
    <lineage>
        <taxon>Eukaryota</taxon>
        <taxon>Viridiplantae</taxon>
        <taxon>Streptophyta</taxon>
        <taxon>Embryophyta</taxon>
        <taxon>Tracheophyta</taxon>
        <taxon>Spermatophyta</taxon>
        <taxon>Magnoliopsida</taxon>
        <taxon>Liliopsida</taxon>
        <taxon>Poales</taxon>
        <taxon>Poaceae</taxon>
        <taxon>BOP clade</taxon>
        <taxon>Oryzoideae</taxon>
        <taxon>Oryzeae</taxon>
        <taxon>Oryzinae</taxon>
        <taxon>Oryza</taxon>
    </lineage>
</organism>
<dbReference type="InterPro" id="IPR036047">
    <property type="entry name" value="F-box-like_dom_sf"/>
</dbReference>
<dbReference type="Proteomes" id="UP000008021">
    <property type="component" value="Chromosome 10"/>
</dbReference>
<dbReference type="SUPFAM" id="SSF81383">
    <property type="entry name" value="F-box domain"/>
    <property type="match status" value="1"/>
</dbReference>
<keyword evidence="3" id="KW-1185">Reference proteome</keyword>
<dbReference type="Pfam" id="PF00646">
    <property type="entry name" value="F-box"/>
    <property type="match status" value="1"/>
</dbReference>
<feature type="domain" description="F-box" evidence="1">
    <location>
        <begin position="5"/>
        <end position="52"/>
    </location>
</feature>
<dbReference type="PANTHER" id="PTHR31672:SF13">
    <property type="entry name" value="F-BOX PROTEIN CPR30-LIKE"/>
    <property type="match status" value="1"/>
</dbReference>